<evidence type="ECO:0000313" key="1">
    <source>
        <dbReference type="EMBL" id="GMH01573.1"/>
    </source>
</evidence>
<proteinExistence type="predicted"/>
<accession>A0AAD3XDJ7</accession>
<keyword evidence="2" id="KW-1185">Reference proteome</keyword>
<sequence length="95" mass="10737">MGDRKLATMTRVMERANNTARWSKDYFEDALCYKLFKGSCNELPDVMASRGMNMIASDPPIHMDRIAKIPAVENHFIGLPETSKNHLCYGALLNC</sequence>
<reference evidence="1" key="1">
    <citation type="submission" date="2023-05" db="EMBL/GenBank/DDBJ databases">
        <title>Nepenthes gracilis genome sequencing.</title>
        <authorList>
            <person name="Fukushima K."/>
        </authorList>
    </citation>
    <scope>NUCLEOTIDE SEQUENCE</scope>
    <source>
        <strain evidence="1">SING2019-196</strain>
    </source>
</reference>
<dbReference type="AlphaFoldDB" id="A0AAD3XDJ7"/>
<organism evidence="1 2">
    <name type="scientific">Nepenthes gracilis</name>
    <name type="common">Slender pitcher plant</name>
    <dbReference type="NCBI Taxonomy" id="150966"/>
    <lineage>
        <taxon>Eukaryota</taxon>
        <taxon>Viridiplantae</taxon>
        <taxon>Streptophyta</taxon>
        <taxon>Embryophyta</taxon>
        <taxon>Tracheophyta</taxon>
        <taxon>Spermatophyta</taxon>
        <taxon>Magnoliopsida</taxon>
        <taxon>eudicotyledons</taxon>
        <taxon>Gunneridae</taxon>
        <taxon>Pentapetalae</taxon>
        <taxon>Caryophyllales</taxon>
        <taxon>Nepenthaceae</taxon>
        <taxon>Nepenthes</taxon>
    </lineage>
</organism>
<name>A0AAD3XDJ7_NEPGR</name>
<evidence type="ECO:0000313" key="2">
    <source>
        <dbReference type="Proteomes" id="UP001279734"/>
    </source>
</evidence>
<comment type="caution">
    <text evidence="1">The sequence shown here is derived from an EMBL/GenBank/DDBJ whole genome shotgun (WGS) entry which is preliminary data.</text>
</comment>
<dbReference type="EMBL" id="BSYO01000003">
    <property type="protein sequence ID" value="GMH01573.1"/>
    <property type="molecule type" value="Genomic_DNA"/>
</dbReference>
<dbReference type="Proteomes" id="UP001279734">
    <property type="component" value="Unassembled WGS sequence"/>
</dbReference>
<gene>
    <name evidence="1" type="ORF">Nepgr_003412</name>
</gene>
<protein>
    <submittedName>
        <fullName evidence="1">Uncharacterized protein</fullName>
    </submittedName>
</protein>